<dbReference type="AlphaFoldDB" id="A0AAD5MA35"/>
<organism evidence="2 3">
    <name type="scientific">Parelaphostrongylus tenuis</name>
    <name type="common">Meningeal worm</name>
    <dbReference type="NCBI Taxonomy" id="148309"/>
    <lineage>
        <taxon>Eukaryota</taxon>
        <taxon>Metazoa</taxon>
        <taxon>Ecdysozoa</taxon>
        <taxon>Nematoda</taxon>
        <taxon>Chromadorea</taxon>
        <taxon>Rhabditida</taxon>
        <taxon>Rhabditina</taxon>
        <taxon>Rhabditomorpha</taxon>
        <taxon>Strongyloidea</taxon>
        <taxon>Metastrongylidae</taxon>
        <taxon>Parelaphostrongylus</taxon>
    </lineage>
</organism>
<protein>
    <submittedName>
        <fullName evidence="2">Uncharacterized protein</fullName>
    </submittedName>
</protein>
<accession>A0AAD5MA35</accession>
<gene>
    <name evidence="2" type="ORF">KIN20_011883</name>
</gene>
<dbReference type="Proteomes" id="UP001196413">
    <property type="component" value="Unassembled WGS sequence"/>
</dbReference>
<sequence length="125" mass="14008">MANCSTQIWQNVVNRAIRMLASGPLDRISSPQLALSTEIEMNNDVNRRIDSSVVLHDISHEAVAQLSLLSTTDEKRPGTSSQFQIKPFDQRHHANAERRQQIQPIVDSASAAHLHGCRLQDKETK</sequence>
<reference evidence="2" key="1">
    <citation type="submission" date="2021-06" db="EMBL/GenBank/DDBJ databases">
        <title>Parelaphostrongylus tenuis whole genome reference sequence.</title>
        <authorList>
            <person name="Garwood T.J."/>
            <person name="Larsen P.A."/>
            <person name="Fountain-Jones N.M."/>
            <person name="Garbe J.R."/>
            <person name="Macchietto M.G."/>
            <person name="Kania S.A."/>
            <person name="Gerhold R.W."/>
            <person name="Richards J.E."/>
            <person name="Wolf T.M."/>
        </authorList>
    </citation>
    <scope>NUCLEOTIDE SEQUENCE</scope>
    <source>
        <strain evidence="2">MNPRO001-30</strain>
        <tissue evidence="2">Meninges</tissue>
    </source>
</reference>
<name>A0AAD5MA35_PARTN</name>
<comment type="caution">
    <text evidence="2">The sequence shown here is derived from an EMBL/GenBank/DDBJ whole genome shotgun (WGS) entry which is preliminary data.</text>
</comment>
<proteinExistence type="predicted"/>
<keyword evidence="3" id="KW-1185">Reference proteome</keyword>
<evidence type="ECO:0000313" key="2">
    <source>
        <dbReference type="EMBL" id="KAJ1354827.1"/>
    </source>
</evidence>
<evidence type="ECO:0000256" key="1">
    <source>
        <dbReference type="SAM" id="MobiDB-lite"/>
    </source>
</evidence>
<evidence type="ECO:0000313" key="3">
    <source>
        <dbReference type="Proteomes" id="UP001196413"/>
    </source>
</evidence>
<dbReference type="EMBL" id="JAHQIW010002241">
    <property type="protein sequence ID" value="KAJ1354827.1"/>
    <property type="molecule type" value="Genomic_DNA"/>
</dbReference>
<feature type="compositionally biased region" description="Basic and acidic residues" evidence="1">
    <location>
        <begin position="88"/>
        <end position="99"/>
    </location>
</feature>
<feature type="region of interest" description="Disordered" evidence="1">
    <location>
        <begin position="69"/>
        <end position="99"/>
    </location>
</feature>